<reference evidence="1 2" key="1">
    <citation type="submission" date="2018-08" db="EMBL/GenBank/DDBJ databases">
        <title>Genome and evolution of the arbuscular mycorrhizal fungus Diversispora epigaea (formerly Glomus versiforme) and its bacterial endosymbionts.</title>
        <authorList>
            <person name="Sun X."/>
            <person name="Fei Z."/>
            <person name="Harrison M."/>
        </authorList>
    </citation>
    <scope>NUCLEOTIDE SEQUENCE [LARGE SCALE GENOMIC DNA]</scope>
    <source>
        <strain evidence="1 2">IT104</strain>
    </source>
</reference>
<dbReference type="AlphaFoldDB" id="A0A397HG77"/>
<protein>
    <submittedName>
        <fullName evidence="1">Uncharacterized protein</fullName>
    </submittedName>
</protein>
<keyword evidence="2" id="KW-1185">Reference proteome</keyword>
<gene>
    <name evidence="1" type="ORF">Glove_345g4</name>
</gene>
<evidence type="ECO:0000313" key="1">
    <source>
        <dbReference type="EMBL" id="RHZ61889.1"/>
    </source>
</evidence>
<dbReference type="EMBL" id="PQFF01000315">
    <property type="protein sequence ID" value="RHZ61889.1"/>
    <property type="molecule type" value="Genomic_DNA"/>
</dbReference>
<organism evidence="1 2">
    <name type="scientific">Diversispora epigaea</name>
    <dbReference type="NCBI Taxonomy" id="1348612"/>
    <lineage>
        <taxon>Eukaryota</taxon>
        <taxon>Fungi</taxon>
        <taxon>Fungi incertae sedis</taxon>
        <taxon>Mucoromycota</taxon>
        <taxon>Glomeromycotina</taxon>
        <taxon>Glomeromycetes</taxon>
        <taxon>Diversisporales</taxon>
        <taxon>Diversisporaceae</taxon>
        <taxon>Diversispora</taxon>
    </lineage>
</organism>
<name>A0A397HG77_9GLOM</name>
<accession>A0A397HG77</accession>
<dbReference type="Proteomes" id="UP000266861">
    <property type="component" value="Unassembled WGS sequence"/>
</dbReference>
<sequence length="97" mass="10946">MFGLALVPPIESYVFRVHNKMWAGTHGMLDVSVDGSGGSYAPNDFHVDVSDQTKTFNLEFSVEASTESVKKRGPFTNDWDYCWKFSGSIDEWDIDQC</sequence>
<proteinExistence type="predicted"/>
<evidence type="ECO:0000313" key="2">
    <source>
        <dbReference type="Proteomes" id="UP000266861"/>
    </source>
</evidence>
<comment type="caution">
    <text evidence="1">The sequence shown here is derived from an EMBL/GenBank/DDBJ whole genome shotgun (WGS) entry which is preliminary data.</text>
</comment>
<dbReference type="OrthoDB" id="2302977at2759"/>